<gene>
    <name evidence="2" type="ORF">FH972_007545</name>
</gene>
<evidence type="ECO:0000259" key="1">
    <source>
        <dbReference type="Pfam" id="PF07734"/>
    </source>
</evidence>
<dbReference type="Proteomes" id="UP000327013">
    <property type="component" value="Chromosome 3"/>
</dbReference>
<dbReference type="Pfam" id="PF07734">
    <property type="entry name" value="FBA_1"/>
    <property type="match status" value="1"/>
</dbReference>
<dbReference type="InterPro" id="IPR017451">
    <property type="entry name" value="F-box-assoc_interact_dom"/>
</dbReference>
<sequence>MGYPRVSTLSNENLELSGDVDLEQLFHLRVGGLTVLGPCNGILCLSGAPSLTYGEREFDDYELLVLWNPATRESKIPPTIHRQLDMPDLTSTFGFGFDPNTNDYKVVRILNFDSQCEVLVYSLSADSWRVIDSSPNPSYFIRSTCFPSYLNGFHHWWGYVKKDNMKHQFLISFDMGNEVFQEVPLPPTEEYSCGGQIAVINESVALIRELERGRYEKWVLDDSGVERSWTKKLTMVLPSLWHLTQLRGDDLVVLSDSDRCLVSYDPTTQQLWDLQIYDAGFPQLFSYTESLVSLNG</sequence>
<keyword evidence="3" id="KW-1185">Reference proteome</keyword>
<dbReference type="InterPro" id="IPR050796">
    <property type="entry name" value="SCF_F-box_component"/>
</dbReference>
<dbReference type="OrthoDB" id="5314306at2759"/>
<evidence type="ECO:0000313" key="2">
    <source>
        <dbReference type="EMBL" id="KAE8021674.1"/>
    </source>
</evidence>
<dbReference type="NCBIfam" id="TIGR01640">
    <property type="entry name" value="F_box_assoc_1"/>
    <property type="match status" value="1"/>
</dbReference>
<name>A0A5N6QZA4_9ROSI</name>
<dbReference type="AlphaFoldDB" id="A0A5N6QZA4"/>
<dbReference type="PANTHER" id="PTHR31672:SF13">
    <property type="entry name" value="F-BOX PROTEIN CPR30-LIKE"/>
    <property type="match status" value="1"/>
</dbReference>
<dbReference type="EMBL" id="CM017323">
    <property type="protein sequence ID" value="KAE8021674.1"/>
    <property type="molecule type" value="Genomic_DNA"/>
</dbReference>
<proteinExistence type="predicted"/>
<accession>A0A5N6QZA4</accession>
<dbReference type="PANTHER" id="PTHR31672">
    <property type="entry name" value="BNACNNG10540D PROTEIN"/>
    <property type="match status" value="1"/>
</dbReference>
<evidence type="ECO:0000313" key="3">
    <source>
        <dbReference type="Proteomes" id="UP000327013"/>
    </source>
</evidence>
<dbReference type="InterPro" id="IPR006527">
    <property type="entry name" value="F-box-assoc_dom_typ1"/>
</dbReference>
<feature type="domain" description="F-box associated beta-propeller type 1" evidence="1">
    <location>
        <begin position="61"/>
        <end position="271"/>
    </location>
</feature>
<protein>
    <recommendedName>
        <fullName evidence="1">F-box associated beta-propeller type 1 domain-containing protein</fullName>
    </recommendedName>
</protein>
<organism evidence="2 3">
    <name type="scientific">Carpinus fangiana</name>
    <dbReference type="NCBI Taxonomy" id="176857"/>
    <lineage>
        <taxon>Eukaryota</taxon>
        <taxon>Viridiplantae</taxon>
        <taxon>Streptophyta</taxon>
        <taxon>Embryophyta</taxon>
        <taxon>Tracheophyta</taxon>
        <taxon>Spermatophyta</taxon>
        <taxon>Magnoliopsida</taxon>
        <taxon>eudicotyledons</taxon>
        <taxon>Gunneridae</taxon>
        <taxon>Pentapetalae</taxon>
        <taxon>rosids</taxon>
        <taxon>fabids</taxon>
        <taxon>Fagales</taxon>
        <taxon>Betulaceae</taxon>
        <taxon>Carpinus</taxon>
    </lineage>
</organism>
<reference evidence="2 3" key="1">
    <citation type="submission" date="2019-06" db="EMBL/GenBank/DDBJ databases">
        <title>A chromosomal-level reference genome of Carpinus fangiana (Coryloideae, Betulaceae).</title>
        <authorList>
            <person name="Yang X."/>
            <person name="Wang Z."/>
            <person name="Zhang L."/>
            <person name="Hao G."/>
            <person name="Liu J."/>
            <person name="Yang Y."/>
        </authorList>
    </citation>
    <scope>NUCLEOTIDE SEQUENCE [LARGE SCALE GENOMIC DNA]</scope>
    <source>
        <strain evidence="2">Cfa_2016G</strain>
        <tissue evidence="2">Leaf</tissue>
    </source>
</reference>